<comment type="caution">
    <text evidence="2">The sequence shown here is derived from an EMBL/GenBank/DDBJ whole genome shotgun (WGS) entry which is preliminary data.</text>
</comment>
<keyword evidence="3" id="KW-1185">Reference proteome</keyword>
<proteinExistence type="predicted"/>
<organism evidence="2 3">
    <name type="scientific">Tanacetum coccineum</name>
    <dbReference type="NCBI Taxonomy" id="301880"/>
    <lineage>
        <taxon>Eukaryota</taxon>
        <taxon>Viridiplantae</taxon>
        <taxon>Streptophyta</taxon>
        <taxon>Embryophyta</taxon>
        <taxon>Tracheophyta</taxon>
        <taxon>Spermatophyta</taxon>
        <taxon>Magnoliopsida</taxon>
        <taxon>eudicotyledons</taxon>
        <taxon>Gunneridae</taxon>
        <taxon>Pentapetalae</taxon>
        <taxon>asterids</taxon>
        <taxon>campanulids</taxon>
        <taxon>Asterales</taxon>
        <taxon>Asteraceae</taxon>
        <taxon>Asteroideae</taxon>
        <taxon>Anthemideae</taxon>
        <taxon>Anthemidinae</taxon>
        <taxon>Tanacetum</taxon>
    </lineage>
</organism>
<evidence type="ECO:0000256" key="1">
    <source>
        <dbReference type="SAM" id="MobiDB-lite"/>
    </source>
</evidence>
<name>A0ABQ5F6X7_9ASTR</name>
<protein>
    <submittedName>
        <fullName evidence="2">Uncharacterized protein</fullName>
    </submittedName>
</protein>
<evidence type="ECO:0000313" key="2">
    <source>
        <dbReference type="EMBL" id="GJT59111.1"/>
    </source>
</evidence>
<gene>
    <name evidence="2" type="ORF">Tco_1002644</name>
</gene>
<reference evidence="2" key="1">
    <citation type="journal article" date="2022" name="Int. J. Mol. Sci.">
        <title>Draft Genome of Tanacetum Coccineum: Genomic Comparison of Closely Related Tanacetum-Family Plants.</title>
        <authorList>
            <person name="Yamashiro T."/>
            <person name="Shiraishi A."/>
            <person name="Nakayama K."/>
            <person name="Satake H."/>
        </authorList>
    </citation>
    <scope>NUCLEOTIDE SEQUENCE</scope>
</reference>
<feature type="compositionally biased region" description="Basic and acidic residues" evidence="1">
    <location>
        <begin position="65"/>
        <end position="79"/>
    </location>
</feature>
<dbReference type="EMBL" id="BQNB010017080">
    <property type="protein sequence ID" value="GJT59111.1"/>
    <property type="molecule type" value="Genomic_DNA"/>
</dbReference>
<dbReference type="Proteomes" id="UP001151760">
    <property type="component" value="Unassembled WGS sequence"/>
</dbReference>
<feature type="region of interest" description="Disordered" evidence="1">
    <location>
        <begin position="59"/>
        <end position="87"/>
    </location>
</feature>
<accession>A0ABQ5F6X7</accession>
<evidence type="ECO:0000313" key="3">
    <source>
        <dbReference type="Proteomes" id="UP001151760"/>
    </source>
</evidence>
<sequence length="87" mass="10070">MELSYFIDEVLDSGFVQVLTSFITSSEWRCTLEYDALLLQFLELNSLITQEASGSLEDLEIIQDEDTHPYENTSLHHDEDDQEINEP</sequence>
<reference evidence="2" key="2">
    <citation type="submission" date="2022-01" db="EMBL/GenBank/DDBJ databases">
        <authorList>
            <person name="Yamashiro T."/>
            <person name="Shiraishi A."/>
            <person name="Satake H."/>
            <person name="Nakayama K."/>
        </authorList>
    </citation>
    <scope>NUCLEOTIDE SEQUENCE</scope>
</reference>